<organism evidence="1 2">
    <name type="scientific">Allomuricauda ruestringensis (strain DSM 13258 / CIP 107369 / LMG 19739 / B1)</name>
    <name type="common">Muricauda ruestringensis</name>
    <dbReference type="NCBI Taxonomy" id="886377"/>
    <lineage>
        <taxon>Bacteria</taxon>
        <taxon>Pseudomonadati</taxon>
        <taxon>Bacteroidota</taxon>
        <taxon>Flavobacteriia</taxon>
        <taxon>Flavobacteriales</taxon>
        <taxon>Flavobacteriaceae</taxon>
        <taxon>Flagellimonas</taxon>
    </lineage>
</organism>
<dbReference type="RefSeq" id="WP_014031796.1">
    <property type="nucleotide sequence ID" value="NC_015945.1"/>
</dbReference>
<dbReference type="KEGG" id="mrs:Murru_0459"/>
<dbReference type="STRING" id="886377.Murru_0459"/>
<name>G2PRR4_ALLRU</name>
<dbReference type="InterPro" id="IPR038282">
    <property type="entry name" value="DUF2267_sf"/>
</dbReference>
<dbReference type="Proteomes" id="UP000008908">
    <property type="component" value="Chromosome"/>
</dbReference>
<evidence type="ECO:0008006" key="3">
    <source>
        <dbReference type="Google" id="ProtNLM"/>
    </source>
</evidence>
<dbReference type="Pfam" id="PF10025">
    <property type="entry name" value="DUF2267"/>
    <property type="match status" value="1"/>
</dbReference>
<dbReference type="OrthoDB" id="1437314at2"/>
<reference evidence="2" key="1">
    <citation type="submission" date="2011-08" db="EMBL/GenBank/DDBJ databases">
        <title>The complete genome of Muricauda ruestringensis DSM 13258.</title>
        <authorList>
            <person name="Lucas S."/>
            <person name="Han J."/>
            <person name="Lapidus A."/>
            <person name="Bruce D."/>
            <person name="Goodwin L."/>
            <person name="Pitluck S."/>
            <person name="Peters L."/>
            <person name="Kyrpides N."/>
            <person name="Mavromatis K."/>
            <person name="Ivanova N."/>
            <person name="Ovchinnikova G."/>
            <person name="Teshima H."/>
            <person name="Detter J.C."/>
            <person name="Tapia R."/>
            <person name="Han C."/>
            <person name="Land M."/>
            <person name="Hauser L."/>
            <person name="Markowitz V."/>
            <person name="Cheng J.-F."/>
            <person name="Hugenholtz P."/>
            <person name="Woyke T."/>
            <person name="Wu D."/>
            <person name="Spring S."/>
            <person name="Schroeder M."/>
            <person name="Brambilla E."/>
            <person name="Klenk H.-P."/>
            <person name="Eisen J.A."/>
        </authorList>
    </citation>
    <scope>NUCLEOTIDE SEQUENCE [LARGE SCALE GENOMIC DNA]</scope>
    <source>
        <strain evidence="2">DSM 13258 / LMG 19739 / B1</strain>
    </source>
</reference>
<dbReference type="Gene3D" id="1.10.490.110">
    <property type="entry name" value="Uncharacterized conserved protein DUF2267"/>
    <property type="match status" value="1"/>
</dbReference>
<dbReference type="EMBL" id="CP002999">
    <property type="protein sequence ID" value="AEM69513.1"/>
    <property type="molecule type" value="Genomic_DNA"/>
</dbReference>
<reference evidence="1 2" key="2">
    <citation type="journal article" date="2012" name="Stand. Genomic Sci.">
        <title>Complete genome sequence of the facultatively anaerobic, appendaged bacterium Muricauda ruestringensis type strain (B1(T)).</title>
        <authorList>
            <person name="Huntemann M."/>
            <person name="Teshima H."/>
            <person name="Lapidus A."/>
            <person name="Nolan M."/>
            <person name="Lucas S."/>
            <person name="Hammon N."/>
            <person name="Deshpande S."/>
            <person name="Cheng J.F."/>
            <person name="Tapia R."/>
            <person name="Goodwin L.A."/>
            <person name="Pitluck S."/>
            <person name="Liolios K."/>
            <person name="Pagani I."/>
            <person name="Ivanova N."/>
            <person name="Mavromatis K."/>
            <person name="Mikhailova N."/>
            <person name="Pati A."/>
            <person name="Chen A."/>
            <person name="Palaniappan K."/>
            <person name="Land M."/>
            <person name="Hauser L."/>
            <person name="Pan C."/>
            <person name="Brambilla E.M."/>
            <person name="Rohde M."/>
            <person name="Spring S."/>
            <person name="Goker M."/>
            <person name="Detter J.C."/>
            <person name="Bristow J."/>
            <person name="Eisen J.A."/>
            <person name="Markowitz V."/>
            <person name="Hugenholtz P."/>
            <person name="Kyrpides N.C."/>
            <person name="Klenk H.P."/>
            <person name="Woyke T."/>
        </authorList>
    </citation>
    <scope>NUCLEOTIDE SEQUENCE [LARGE SCALE GENOMIC DNA]</scope>
    <source>
        <strain evidence="2">DSM 13258 / LMG 19739 / B1</strain>
    </source>
</reference>
<evidence type="ECO:0000313" key="1">
    <source>
        <dbReference type="EMBL" id="AEM69513.1"/>
    </source>
</evidence>
<keyword evidence="2" id="KW-1185">Reference proteome</keyword>
<dbReference type="AlphaFoldDB" id="G2PRR4"/>
<sequence>MGFNFDQYTAEGNTFLNDYAKQMSMENDKDRAGRILTSILYALRDIISPTESLQLIAQLPMFIKALYVNGWAIGKKKDRVKNLTDFIDLVKKQDGSAAINDFGYNNDAAEDYIQTTFLFLKRYVSQGELDDIRDVLPKGLKNIIPSHIINE</sequence>
<dbReference type="InterPro" id="IPR018727">
    <property type="entry name" value="DUF2267"/>
</dbReference>
<gene>
    <name evidence="1" type="ordered locus">Murru_0459</name>
</gene>
<evidence type="ECO:0000313" key="2">
    <source>
        <dbReference type="Proteomes" id="UP000008908"/>
    </source>
</evidence>
<accession>G2PRR4</accession>
<dbReference type="HOGENOM" id="CLU_112438_1_0_10"/>
<proteinExistence type="predicted"/>
<protein>
    <recommendedName>
        <fullName evidence="3">DUF2267 domain-containing protein</fullName>
    </recommendedName>
</protein>
<dbReference type="eggNOG" id="COG5502">
    <property type="taxonomic scope" value="Bacteria"/>
</dbReference>